<keyword evidence="2" id="KW-1185">Reference proteome</keyword>
<dbReference type="AlphaFoldDB" id="A0A915DQ02"/>
<keyword evidence="1" id="KW-0732">Signal</keyword>
<sequence>MGILIVQTIGLLIHRLNTLVEALHELSEVSEHQLYDPSNFNFYKAVLDEARQVIDTVSYDRVHGADGYIRTGLSESKAQRNVLYKLQTEYDT</sequence>
<evidence type="ECO:0000313" key="3">
    <source>
        <dbReference type="WBParaSite" id="jg21901"/>
    </source>
</evidence>
<reference evidence="3" key="1">
    <citation type="submission" date="2022-11" db="UniProtKB">
        <authorList>
            <consortium name="WormBaseParasite"/>
        </authorList>
    </citation>
    <scope>IDENTIFICATION</scope>
</reference>
<evidence type="ECO:0000313" key="2">
    <source>
        <dbReference type="Proteomes" id="UP000887574"/>
    </source>
</evidence>
<feature type="signal peptide" evidence="1">
    <location>
        <begin position="1"/>
        <end position="22"/>
    </location>
</feature>
<protein>
    <submittedName>
        <fullName evidence="3">Uncharacterized protein</fullName>
    </submittedName>
</protein>
<organism evidence="2 3">
    <name type="scientific">Ditylenchus dipsaci</name>
    <dbReference type="NCBI Taxonomy" id="166011"/>
    <lineage>
        <taxon>Eukaryota</taxon>
        <taxon>Metazoa</taxon>
        <taxon>Ecdysozoa</taxon>
        <taxon>Nematoda</taxon>
        <taxon>Chromadorea</taxon>
        <taxon>Rhabditida</taxon>
        <taxon>Tylenchina</taxon>
        <taxon>Tylenchomorpha</taxon>
        <taxon>Sphaerularioidea</taxon>
        <taxon>Anguinidae</taxon>
        <taxon>Anguininae</taxon>
        <taxon>Ditylenchus</taxon>
    </lineage>
</organism>
<evidence type="ECO:0000256" key="1">
    <source>
        <dbReference type="SAM" id="SignalP"/>
    </source>
</evidence>
<proteinExistence type="predicted"/>
<dbReference type="Proteomes" id="UP000887574">
    <property type="component" value="Unplaced"/>
</dbReference>
<dbReference type="WBParaSite" id="jg21901">
    <property type="protein sequence ID" value="jg21901"/>
    <property type="gene ID" value="jg21901"/>
</dbReference>
<accession>A0A915DQ02</accession>
<name>A0A915DQ02_9BILA</name>
<feature type="chain" id="PRO_5037962207" evidence="1">
    <location>
        <begin position="23"/>
        <end position="92"/>
    </location>
</feature>